<dbReference type="SUPFAM" id="SSF49785">
    <property type="entry name" value="Galactose-binding domain-like"/>
    <property type="match status" value="1"/>
</dbReference>
<reference evidence="4" key="1">
    <citation type="journal article" date="2019" name="Int. J. Syst. Evol. Microbiol.">
        <title>The Global Catalogue of Microorganisms (GCM) 10K type strain sequencing project: providing services to taxonomists for standard genome sequencing and annotation.</title>
        <authorList>
            <consortium name="The Broad Institute Genomics Platform"/>
            <consortium name="The Broad Institute Genome Sequencing Center for Infectious Disease"/>
            <person name="Wu L."/>
            <person name="Ma J."/>
        </authorList>
    </citation>
    <scope>NUCLEOTIDE SEQUENCE [LARGE SCALE GENOMIC DNA]</scope>
    <source>
        <strain evidence="4">CGMCC 4.7177</strain>
    </source>
</reference>
<dbReference type="Pfam" id="PF08530">
    <property type="entry name" value="PepX_C"/>
    <property type="match status" value="1"/>
</dbReference>
<protein>
    <submittedName>
        <fullName evidence="3">CocE/NonD family hydrolase</fullName>
    </submittedName>
</protein>
<dbReference type="Pfam" id="PF02129">
    <property type="entry name" value="Peptidase_S15"/>
    <property type="match status" value="1"/>
</dbReference>
<evidence type="ECO:0000256" key="1">
    <source>
        <dbReference type="ARBA" id="ARBA00022801"/>
    </source>
</evidence>
<dbReference type="RefSeq" id="WP_381182503.1">
    <property type="nucleotide sequence ID" value="NZ_JBHSFK010000030.1"/>
</dbReference>
<dbReference type="Gene3D" id="1.10.3020.10">
    <property type="entry name" value="alpha-amino acid ester hydrolase ( Helical cap domain)"/>
    <property type="match status" value="1"/>
</dbReference>
<dbReference type="SMART" id="SM00939">
    <property type="entry name" value="PepX_C"/>
    <property type="match status" value="1"/>
</dbReference>
<dbReference type="InterPro" id="IPR008979">
    <property type="entry name" value="Galactose-bd-like_sf"/>
</dbReference>
<dbReference type="InterPro" id="IPR013736">
    <property type="entry name" value="Xaa-Pro_dipept_C"/>
</dbReference>
<keyword evidence="4" id="KW-1185">Reference proteome</keyword>
<dbReference type="InterPro" id="IPR000383">
    <property type="entry name" value="Xaa-Pro-like_dom"/>
</dbReference>
<evidence type="ECO:0000313" key="3">
    <source>
        <dbReference type="EMBL" id="MFC4504959.1"/>
    </source>
</evidence>
<dbReference type="InterPro" id="IPR005674">
    <property type="entry name" value="CocE/Ser_esterase"/>
</dbReference>
<evidence type="ECO:0000259" key="2">
    <source>
        <dbReference type="SMART" id="SM00939"/>
    </source>
</evidence>
<sequence>MTTRDGVVLRADVHRPDDDARHPALLVRLPYDKSSPYTSVYLDLRVAVSRGYVVVIQDVRGRGTSEGEWVPWKHETEDGFDAVGWVAGQDFCDGRVAMYGGSYFGNTQWRAAASGAPALRAIAPGMTWSNPLDGPLRRGGVPEHGLNVLWSLSTGMSELMRRGKAAEAMEAVRRIDGLARGEYLSYPAGRIPWLEELDVPDIGLRRADADTRRLAELDVVSVLDDIRIPALHVGGWYDVFLQGTLDNFTRQRELGVAGHLIVGPWTHGTDFSSQTGEVNFGLAAGGQSMGLTSSLTAEHLDFFDAVLDDRPLDRAPVRLFVMGRNEWRDEESWPLARAVTTRLELGAAERAVLRSPHGESPVDEDLDSESPAVVAALTFEASEPVQTVGGCIAMHEKFPWGAWDQRDVECRDDVLVFTTDPLDEPLEITGRVRARLRVRPGAAVSDWVVRVCDVRPDGKSINLVDGVNRVESADGQADSSGERTVTVDLWSTSIELAAGHRLRVHVAHSNFPRWGLSQEDGSFVSDVLLGAGDSWIELPVIPPSV</sequence>
<dbReference type="EMBL" id="JBHSFK010000030">
    <property type="protein sequence ID" value="MFC4504959.1"/>
    <property type="molecule type" value="Genomic_DNA"/>
</dbReference>
<dbReference type="GO" id="GO:0016787">
    <property type="term" value="F:hydrolase activity"/>
    <property type="evidence" value="ECO:0007669"/>
    <property type="project" value="UniProtKB-KW"/>
</dbReference>
<dbReference type="SUPFAM" id="SSF53474">
    <property type="entry name" value="alpha/beta-Hydrolases"/>
    <property type="match status" value="1"/>
</dbReference>
<dbReference type="Gene3D" id="2.60.120.260">
    <property type="entry name" value="Galactose-binding domain-like"/>
    <property type="match status" value="1"/>
</dbReference>
<proteinExistence type="predicted"/>
<dbReference type="NCBIfam" id="TIGR00976">
    <property type="entry name" value="CocE_NonD"/>
    <property type="match status" value="1"/>
</dbReference>
<accession>A0ABV9AYK4</accession>
<organism evidence="3 4">
    <name type="scientific">Streptomyces vulcanius</name>
    <dbReference type="NCBI Taxonomy" id="1441876"/>
    <lineage>
        <taxon>Bacteria</taxon>
        <taxon>Bacillati</taxon>
        <taxon>Actinomycetota</taxon>
        <taxon>Actinomycetes</taxon>
        <taxon>Kitasatosporales</taxon>
        <taxon>Streptomycetaceae</taxon>
        <taxon>Streptomyces</taxon>
    </lineage>
</organism>
<gene>
    <name evidence="3" type="ORF">ACFPIH_36605</name>
</gene>
<name>A0ABV9AYK4_9ACTN</name>
<dbReference type="InterPro" id="IPR029058">
    <property type="entry name" value="AB_hydrolase_fold"/>
</dbReference>
<dbReference type="Proteomes" id="UP001595839">
    <property type="component" value="Unassembled WGS sequence"/>
</dbReference>
<evidence type="ECO:0000313" key="4">
    <source>
        <dbReference type="Proteomes" id="UP001595839"/>
    </source>
</evidence>
<dbReference type="Gene3D" id="3.40.50.1820">
    <property type="entry name" value="alpha/beta hydrolase"/>
    <property type="match status" value="1"/>
</dbReference>
<comment type="caution">
    <text evidence="3">The sequence shown here is derived from an EMBL/GenBank/DDBJ whole genome shotgun (WGS) entry which is preliminary data.</text>
</comment>
<keyword evidence="1 3" id="KW-0378">Hydrolase</keyword>
<feature type="domain" description="Xaa-Pro dipeptidyl-peptidase C-terminal" evidence="2">
    <location>
        <begin position="300"/>
        <end position="525"/>
    </location>
</feature>